<proteinExistence type="inferred from homology"/>
<dbReference type="AlphaFoldDB" id="A0A4Y2K169"/>
<evidence type="ECO:0000256" key="4">
    <source>
        <dbReference type="ARBA" id="ARBA00022989"/>
    </source>
</evidence>
<dbReference type="GO" id="GO:0016020">
    <property type="term" value="C:membrane"/>
    <property type="evidence" value="ECO:0007669"/>
    <property type="project" value="UniProtKB-SubCell"/>
</dbReference>
<comment type="caution">
    <text evidence="8">The sequence shown here is derived from an EMBL/GenBank/DDBJ whole genome shotgun (WGS) entry which is preliminary data.</text>
</comment>
<organism evidence="8 9">
    <name type="scientific">Araneus ventricosus</name>
    <name type="common">Orbweaver spider</name>
    <name type="synonym">Epeira ventricosa</name>
    <dbReference type="NCBI Taxonomy" id="182803"/>
    <lineage>
        <taxon>Eukaryota</taxon>
        <taxon>Metazoa</taxon>
        <taxon>Ecdysozoa</taxon>
        <taxon>Arthropoda</taxon>
        <taxon>Chelicerata</taxon>
        <taxon>Arachnida</taxon>
        <taxon>Araneae</taxon>
        <taxon>Araneomorphae</taxon>
        <taxon>Entelegynae</taxon>
        <taxon>Araneoidea</taxon>
        <taxon>Araneidae</taxon>
        <taxon>Araneus</taxon>
    </lineage>
</organism>
<accession>A0A4Y2K169</accession>
<dbReference type="InterPro" id="IPR006876">
    <property type="entry name" value="LMBR1-like_membr_prot"/>
</dbReference>
<evidence type="ECO:0000256" key="5">
    <source>
        <dbReference type="ARBA" id="ARBA00023136"/>
    </source>
</evidence>
<comment type="similarity">
    <text evidence="2">Belongs to the LIMR family.</text>
</comment>
<feature type="region of interest" description="Disordered" evidence="6">
    <location>
        <begin position="237"/>
        <end position="290"/>
    </location>
</feature>
<name>A0A4Y2K169_ARAVE</name>
<dbReference type="Proteomes" id="UP000499080">
    <property type="component" value="Unassembled WGS sequence"/>
</dbReference>
<dbReference type="Pfam" id="PF04791">
    <property type="entry name" value="LMBR1"/>
    <property type="match status" value="1"/>
</dbReference>
<sequence>MSDHLHSFMSIVHSDGLGQFQQDNATPHASRVATKWLQEHSSDFRHFHWPPKSPEMDIIEDIRDDLLHAVEKKSPPPRTPMDLLTALQDSWCEFPPGYLQTPVESMPRRFASLLRASGAPHHQTNEYSLIFCGMLLCRLTPPLCLNFLGLIHLDSHVTKNSNIEETSYTKIMGHMDVIPIISDGFNIYFPILIFFVCLATYFNICSRILHFIGFEQFIGDDEMTSDLIEEGRELVKREKNRRQRVENRELRRRQSGRPTSSSLSRTNRRSGAREMSMTSSSPEENSRLELLKDVEPIDYTEERNHSPEEFGRPLHHEEYMGEDGNTYLRSSWSRIGRPPAGIFDDV</sequence>
<dbReference type="InterPro" id="IPR051584">
    <property type="entry name" value="GPCR-associated_LMBR1"/>
</dbReference>
<dbReference type="EMBL" id="BGPR01004074">
    <property type="protein sequence ID" value="GBM95625.1"/>
    <property type="molecule type" value="Genomic_DNA"/>
</dbReference>
<reference evidence="8 9" key="1">
    <citation type="journal article" date="2019" name="Sci. Rep.">
        <title>Orb-weaving spider Araneus ventricosus genome elucidates the spidroin gene catalogue.</title>
        <authorList>
            <person name="Kono N."/>
            <person name="Nakamura H."/>
            <person name="Ohtoshi R."/>
            <person name="Moran D.A.P."/>
            <person name="Shinohara A."/>
            <person name="Yoshida Y."/>
            <person name="Fujiwara M."/>
            <person name="Mori M."/>
            <person name="Tomita M."/>
            <person name="Arakawa K."/>
        </authorList>
    </citation>
    <scope>NUCLEOTIDE SEQUENCE [LARGE SCALE GENOMIC DNA]</scope>
</reference>
<protein>
    <submittedName>
        <fullName evidence="8">LMBR1 domain-containing protein 2</fullName>
    </submittedName>
</protein>
<evidence type="ECO:0000256" key="1">
    <source>
        <dbReference type="ARBA" id="ARBA00004141"/>
    </source>
</evidence>
<dbReference type="PANTHER" id="PTHR21355">
    <property type="entry name" value="G-PROTEIN COUPLED RECEPTOR-ASSOCIATED PROTEIN LMBRD2"/>
    <property type="match status" value="1"/>
</dbReference>
<feature type="transmembrane region" description="Helical" evidence="7">
    <location>
        <begin position="185"/>
        <end position="204"/>
    </location>
</feature>
<comment type="subcellular location">
    <subcellularLocation>
        <location evidence="1">Membrane</location>
        <topology evidence="1">Multi-pass membrane protein</topology>
    </subcellularLocation>
</comment>
<dbReference type="InterPro" id="IPR036397">
    <property type="entry name" value="RNaseH_sf"/>
</dbReference>
<dbReference type="GO" id="GO:0003676">
    <property type="term" value="F:nucleic acid binding"/>
    <property type="evidence" value="ECO:0007669"/>
    <property type="project" value="InterPro"/>
</dbReference>
<evidence type="ECO:0000313" key="9">
    <source>
        <dbReference type="Proteomes" id="UP000499080"/>
    </source>
</evidence>
<evidence type="ECO:0000256" key="2">
    <source>
        <dbReference type="ARBA" id="ARBA00010487"/>
    </source>
</evidence>
<dbReference type="Gene3D" id="3.30.420.10">
    <property type="entry name" value="Ribonuclease H-like superfamily/Ribonuclease H"/>
    <property type="match status" value="1"/>
</dbReference>
<keyword evidence="5 7" id="KW-0472">Membrane</keyword>
<keyword evidence="4 7" id="KW-1133">Transmembrane helix</keyword>
<feature type="compositionally biased region" description="Basic and acidic residues" evidence="6">
    <location>
        <begin position="237"/>
        <end position="249"/>
    </location>
</feature>
<gene>
    <name evidence="8" type="primary">CG8135</name>
    <name evidence="8" type="ORF">AVEN_256424_1</name>
</gene>
<evidence type="ECO:0000313" key="8">
    <source>
        <dbReference type="EMBL" id="GBM95625.1"/>
    </source>
</evidence>
<keyword evidence="9" id="KW-1185">Reference proteome</keyword>
<evidence type="ECO:0000256" key="3">
    <source>
        <dbReference type="ARBA" id="ARBA00022692"/>
    </source>
</evidence>
<evidence type="ECO:0000256" key="7">
    <source>
        <dbReference type="SAM" id="Phobius"/>
    </source>
</evidence>
<dbReference type="PANTHER" id="PTHR21355:SF0">
    <property type="entry name" value="G-PROTEIN COUPLED RECEPTOR-ASSOCIATED PROTEIN LMBRD2"/>
    <property type="match status" value="1"/>
</dbReference>
<dbReference type="OrthoDB" id="6284759at2759"/>
<keyword evidence="3 7" id="KW-0812">Transmembrane</keyword>
<evidence type="ECO:0000256" key="6">
    <source>
        <dbReference type="SAM" id="MobiDB-lite"/>
    </source>
</evidence>